<dbReference type="Pfam" id="PF03370">
    <property type="entry name" value="CBM_21"/>
    <property type="match status" value="1"/>
</dbReference>
<feature type="domain" description="CBM21" evidence="1">
    <location>
        <begin position="336"/>
        <end position="446"/>
    </location>
</feature>
<sequence length="452" mass="51564">MSLKRISNDNINGDYLSSNDKVIHYLQNSTGNSTKSNSLSMLKRSPSSNLYSLQHRLRYCSENDSISSSSSSVMDSLSRSDASVESSLSDPVARCSIFNSNISSEEDIDFCIGFAQIDDDDDDYDDDDEENNKYILNKKESDTVTLLNKSPEDGRIKKLEDCILLSSNSTIFNDDYEFSNDDTITSNRVKQQQHNNFLHDSTFTLCSQDPFSAYTEDQDDDEENEPISGFSVRSHSLSILQFDEKTTLVEKAPKKAVRFADMLGLDLESIRYMSPPDQSSTPIMQECLRLQLGQLRLGKNQINMYKYPTSSSSSLLSSTKKYNLVSKQFASPTNIIPLIYEKQVMLECLYTKDSIAYGTARVHNFIYDKLVFIRTTQNEWKTFKDIQACHSMNFPCDNTDTFTFQITLTKSNDDITEPKKILFAICLQAMSQQFWDNNQGSNYVLDIFERYI</sequence>
<name>A0A819DB35_9BILA</name>
<proteinExistence type="predicted"/>
<reference evidence="2" key="1">
    <citation type="submission" date="2021-02" db="EMBL/GenBank/DDBJ databases">
        <authorList>
            <person name="Nowell W R."/>
        </authorList>
    </citation>
    <scope>NUCLEOTIDE SEQUENCE</scope>
</reference>
<dbReference type="AlphaFoldDB" id="A0A819DB35"/>
<evidence type="ECO:0000259" key="1">
    <source>
        <dbReference type="PROSITE" id="PS51159"/>
    </source>
</evidence>
<dbReference type="Proteomes" id="UP000663836">
    <property type="component" value="Unassembled WGS sequence"/>
</dbReference>
<comment type="caution">
    <text evidence="2">The sequence shown here is derived from an EMBL/GenBank/DDBJ whole genome shotgun (WGS) entry which is preliminary data.</text>
</comment>
<dbReference type="InterPro" id="IPR050782">
    <property type="entry name" value="PP1_regulatory_subunit_3"/>
</dbReference>
<dbReference type="PANTHER" id="PTHR12307:SF36">
    <property type="entry name" value="GLYCOGEN-BINDING SUBUNIT 76A"/>
    <property type="match status" value="1"/>
</dbReference>
<evidence type="ECO:0000313" key="3">
    <source>
        <dbReference type="Proteomes" id="UP000663836"/>
    </source>
</evidence>
<dbReference type="PROSITE" id="PS51159">
    <property type="entry name" value="CBM21"/>
    <property type="match status" value="1"/>
</dbReference>
<dbReference type="InterPro" id="IPR005036">
    <property type="entry name" value="CBM21_dom"/>
</dbReference>
<dbReference type="EMBL" id="CAJOBD010001840">
    <property type="protein sequence ID" value="CAF3835366.1"/>
    <property type="molecule type" value="Genomic_DNA"/>
</dbReference>
<gene>
    <name evidence="2" type="ORF">JBS370_LOCUS17317</name>
</gene>
<dbReference type="GO" id="GO:0000164">
    <property type="term" value="C:protein phosphatase type 1 complex"/>
    <property type="evidence" value="ECO:0007669"/>
    <property type="project" value="TreeGrafter"/>
</dbReference>
<evidence type="ECO:0000313" key="2">
    <source>
        <dbReference type="EMBL" id="CAF3835366.1"/>
    </source>
</evidence>
<dbReference type="GO" id="GO:0008157">
    <property type="term" value="F:protein phosphatase 1 binding"/>
    <property type="evidence" value="ECO:0007669"/>
    <property type="project" value="TreeGrafter"/>
</dbReference>
<dbReference type="GO" id="GO:0005979">
    <property type="term" value="P:regulation of glycogen biosynthetic process"/>
    <property type="evidence" value="ECO:0007669"/>
    <property type="project" value="TreeGrafter"/>
</dbReference>
<dbReference type="GO" id="GO:2001069">
    <property type="term" value="F:glycogen binding"/>
    <property type="evidence" value="ECO:0007669"/>
    <property type="project" value="TreeGrafter"/>
</dbReference>
<dbReference type="PANTHER" id="PTHR12307">
    <property type="entry name" value="PROTEIN PHOSPHATASE 1 REGULATORY SUBUNIT"/>
    <property type="match status" value="1"/>
</dbReference>
<protein>
    <recommendedName>
        <fullName evidence="1">CBM21 domain-containing protein</fullName>
    </recommendedName>
</protein>
<accession>A0A819DB35</accession>
<dbReference type="InterPro" id="IPR038175">
    <property type="entry name" value="CBM21_dom_sf"/>
</dbReference>
<dbReference type="Gene3D" id="2.60.40.2440">
    <property type="entry name" value="Carbohydrate binding type-21 domain"/>
    <property type="match status" value="1"/>
</dbReference>
<organism evidence="2 3">
    <name type="scientific">Rotaria sordida</name>
    <dbReference type="NCBI Taxonomy" id="392033"/>
    <lineage>
        <taxon>Eukaryota</taxon>
        <taxon>Metazoa</taxon>
        <taxon>Spiralia</taxon>
        <taxon>Gnathifera</taxon>
        <taxon>Rotifera</taxon>
        <taxon>Eurotatoria</taxon>
        <taxon>Bdelloidea</taxon>
        <taxon>Philodinida</taxon>
        <taxon>Philodinidae</taxon>
        <taxon>Rotaria</taxon>
    </lineage>
</organism>